<protein>
    <submittedName>
        <fullName evidence="1">Uncharacterized protein</fullName>
    </submittedName>
</protein>
<evidence type="ECO:0000313" key="2">
    <source>
        <dbReference type="Proteomes" id="UP000703269"/>
    </source>
</evidence>
<organism evidence="1 2">
    <name type="scientific">Phanerochaete sordida</name>
    <dbReference type="NCBI Taxonomy" id="48140"/>
    <lineage>
        <taxon>Eukaryota</taxon>
        <taxon>Fungi</taxon>
        <taxon>Dikarya</taxon>
        <taxon>Basidiomycota</taxon>
        <taxon>Agaricomycotina</taxon>
        <taxon>Agaricomycetes</taxon>
        <taxon>Polyporales</taxon>
        <taxon>Phanerochaetaceae</taxon>
        <taxon>Phanerochaete</taxon>
    </lineage>
</organism>
<name>A0A9P3LM83_9APHY</name>
<proteinExistence type="predicted"/>
<reference evidence="1 2" key="1">
    <citation type="submission" date="2021-08" db="EMBL/GenBank/DDBJ databases">
        <title>Draft Genome Sequence of Phanerochaete sordida strain YK-624.</title>
        <authorList>
            <person name="Mori T."/>
            <person name="Dohra H."/>
            <person name="Suzuki T."/>
            <person name="Kawagishi H."/>
            <person name="Hirai H."/>
        </authorList>
    </citation>
    <scope>NUCLEOTIDE SEQUENCE [LARGE SCALE GENOMIC DNA]</scope>
    <source>
        <strain evidence="1 2">YK-624</strain>
    </source>
</reference>
<gene>
    <name evidence="1" type="ORF">PsYK624_164300</name>
</gene>
<evidence type="ECO:0000313" key="1">
    <source>
        <dbReference type="EMBL" id="GJF00151.1"/>
    </source>
</evidence>
<dbReference type="AlphaFoldDB" id="A0A9P3LM83"/>
<comment type="caution">
    <text evidence="1">The sequence shown here is derived from an EMBL/GenBank/DDBJ whole genome shotgun (WGS) entry which is preliminary data.</text>
</comment>
<accession>A0A9P3LM83</accession>
<keyword evidence="2" id="KW-1185">Reference proteome</keyword>
<sequence>MPDHSTPPLTLQHEPVERRLCHTAHGPLLFARTTSLPRAMPHFWVTLQHQDIPPASVQSILRYTNAFAAKSTRASTHARL</sequence>
<dbReference type="Proteomes" id="UP000703269">
    <property type="component" value="Unassembled WGS sequence"/>
</dbReference>
<dbReference type="EMBL" id="BPQB01000137">
    <property type="protein sequence ID" value="GJF00151.1"/>
    <property type="molecule type" value="Genomic_DNA"/>
</dbReference>